<dbReference type="InterPro" id="IPR000552">
    <property type="entry name" value="Ribosomal_eL44"/>
</dbReference>
<evidence type="ECO:0000313" key="4">
    <source>
        <dbReference type="EMBL" id="CAG5132565.1"/>
    </source>
</evidence>
<protein>
    <submittedName>
        <fullName evidence="4">Uncharacterized protein</fullName>
    </submittedName>
</protein>
<dbReference type="SUPFAM" id="SSF57829">
    <property type="entry name" value="Zn-binding ribosomal proteins"/>
    <property type="match status" value="1"/>
</dbReference>
<comment type="caution">
    <text evidence="4">The sequence shown here is derived from an EMBL/GenBank/DDBJ whole genome shotgun (WGS) entry which is preliminary data.</text>
</comment>
<accession>A0A8S3ZY56</accession>
<dbReference type="OrthoDB" id="2967263at2759"/>
<dbReference type="Pfam" id="PF00935">
    <property type="entry name" value="Ribosomal_L44"/>
    <property type="match status" value="1"/>
</dbReference>
<keyword evidence="5" id="KW-1185">Reference proteome</keyword>
<dbReference type="InterPro" id="IPR053708">
    <property type="entry name" value="Ribosomal_LSU_eL42"/>
</dbReference>
<proteinExistence type="inferred from homology"/>
<evidence type="ECO:0000256" key="2">
    <source>
        <dbReference type="ARBA" id="ARBA00022980"/>
    </source>
</evidence>
<keyword evidence="3" id="KW-0687">Ribonucleoprotein</keyword>
<name>A0A8S3ZY56_9EUPU</name>
<dbReference type="AlphaFoldDB" id="A0A8S3ZY56"/>
<dbReference type="GO" id="GO:0003735">
    <property type="term" value="F:structural constituent of ribosome"/>
    <property type="evidence" value="ECO:0007669"/>
    <property type="project" value="InterPro"/>
</dbReference>
<sequence>VPKQRRTCCEGTKCKKHTVHEVTQYKTLPSGYSGRSKEIVLSMECTECKYKKQLPIKQCKHFQMGGGENFVF</sequence>
<gene>
    <name evidence="4" type="ORF">CUNI_LOCUS18123</name>
</gene>
<dbReference type="Proteomes" id="UP000678393">
    <property type="component" value="Unassembled WGS sequence"/>
</dbReference>
<keyword evidence="2" id="KW-0689">Ribosomal protein</keyword>
<organism evidence="4 5">
    <name type="scientific">Candidula unifasciata</name>
    <dbReference type="NCBI Taxonomy" id="100452"/>
    <lineage>
        <taxon>Eukaryota</taxon>
        <taxon>Metazoa</taxon>
        <taxon>Spiralia</taxon>
        <taxon>Lophotrochozoa</taxon>
        <taxon>Mollusca</taxon>
        <taxon>Gastropoda</taxon>
        <taxon>Heterobranchia</taxon>
        <taxon>Euthyneura</taxon>
        <taxon>Panpulmonata</taxon>
        <taxon>Eupulmonata</taxon>
        <taxon>Stylommatophora</taxon>
        <taxon>Helicina</taxon>
        <taxon>Helicoidea</taxon>
        <taxon>Geomitridae</taxon>
        <taxon>Candidula</taxon>
    </lineage>
</organism>
<comment type="similarity">
    <text evidence="1">Belongs to the eukaryotic ribosomal protein eL42 family.</text>
</comment>
<dbReference type="EMBL" id="CAJHNH020005469">
    <property type="protein sequence ID" value="CAG5132565.1"/>
    <property type="molecule type" value="Genomic_DNA"/>
</dbReference>
<dbReference type="InterPro" id="IPR011332">
    <property type="entry name" value="Ribosomal_zn-bd"/>
</dbReference>
<feature type="non-terminal residue" evidence="4">
    <location>
        <position position="1"/>
    </location>
</feature>
<evidence type="ECO:0000256" key="3">
    <source>
        <dbReference type="ARBA" id="ARBA00023274"/>
    </source>
</evidence>
<dbReference type="GO" id="GO:1990904">
    <property type="term" value="C:ribonucleoprotein complex"/>
    <property type="evidence" value="ECO:0007669"/>
    <property type="project" value="UniProtKB-KW"/>
</dbReference>
<dbReference type="GO" id="GO:0005840">
    <property type="term" value="C:ribosome"/>
    <property type="evidence" value="ECO:0007669"/>
    <property type="project" value="UniProtKB-KW"/>
</dbReference>
<evidence type="ECO:0000313" key="5">
    <source>
        <dbReference type="Proteomes" id="UP000678393"/>
    </source>
</evidence>
<evidence type="ECO:0000256" key="1">
    <source>
        <dbReference type="ARBA" id="ARBA00009364"/>
    </source>
</evidence>
<dbReference type="GO" id="GO:0006412">
    <property type="term" value="P:translation"/>
    <property type="evidence" value="ECO:0007669"/>
    <property type="project" value="InterPro"/>
</dbReference>
<dbReference type="Gene3D" id="3.10.450.80">
    <property type="match status" value="2"/>
</dbReference>
<dbReference type="PANTHER" id="PTHR10369">
    <property type="entry name" value="60S RIBOSOMAL PROTEIN L36A/L44"/>
    <property type="match status" value="1"/>
</dbReference>
<reference evidence="4" key="1">
    <citation type="submission" date="2021-04" db="EMBL/GenBank/DDBJ databases">
        <authorList>
            <consortium name="Molecular Ecology Group"/>
        </authorList>
    </citation>
    <scope>NUCLEOTIDE SEQUENCE</scope>
</reference>